<sequence length="159" mass="17353">MPIMLSGVDGVRACIGFHLGHSDWLEVDRTVLLGFESLSGERQWMEIGAPSQPSVPNALLLALMIPMLQEIYVLEDTLDVTLHGIEQLSFVSPAPFNSGLRVAATIKAVQPVGEHWQLVMSCRMDCDVTSEPVLQADVTYRFRSASAKATPILSLCRSG</sequence>
<dbReference type="SUPFAM" id="SSF54637">
    <property type="entry name" value="Thioesterase/thiol ester dehydrase-isomerase"/>
    <property type="match status" value="1"/>
</dbReference>
<evidence type="ECO:0000313" key="1">
    <source>
        <dbReference type="EMBL" id="BCZ83947.1"/>
    </source>
</evidence>
<dbReference type="Gene3D" id="3.10.129.10">
    <property type="entry name" value="Hotdog Thioesterase"/>
    <property type="match status" value="1"/>
</dbReference>
<proteinExistence type="predicted"/>
<dbReference type="EMBL" id="AP024957">
    <property type="protein sequence ID" value="BCZ83947.1"/>
    <property type="molecule type" value="Genomic_DNA"/>
</dbReference>
<dbReference type="InterPro" id="IPR029069">
    <property type="entry name" value="HotDog_dom_sf"/>
</dbReference>
<organism evidence="1 2">
    <name type="scientific">Paraburkholderia terrae</name>
    <dbReference type="NCBI Taxonomy" id="311230"/>
    <lineage>
        <taxon>Bacteria</taxon>
        <taxon>Pseudomonadati</taxon>
        <taxon>Pseudomonadota</taxon>
        <taxon>Betaproteobacteria</taxon>
        <taxon>Burkholderiales</taxon>
        <taxon>Burkholderiaceae</taxon>
        <taxon>Paraburkholderia</taxon>
    </lineage>
</organism>
<evidence type="ECO:0000313" key="2">
    <source>
        <dbReference type="Proteomes" id="UP001319874"/>
    </source>
</evidence>
<accession>A0ABN6JSK4</accession>
<protein>
    <submittedName>
        <fullName evidence="1">MaoC family dehydratase</fullName>
    </submittedName>
</protein>
<dbReference type="Proteomes" id="UP001319874">
    <property type="component" value="Chromosome 3"/>
</dbReference>
<reference evidence="1 2" key="1">
    <citation type="journal article" date="2022" name="Front. Microbiol.">
        <title>Identification and characterization of a novel class of self-sufficient cytochrome P450 hydroxylase involved in cyclohexanecarboxylate degradation in Paraburkholderia terrae strain KU-64.</title>
        <authorList>
            <person name="Yamamoto T."/>
            <person name="Hasegawa Y."/>
            <person name="Iwaki H."/>
        </authorList>
    </citation>
    <scope>NUCLEOTIDE SEQUENCE [LARGE SCALE GENOMIC DNA]</scope>
    <source>
        <strain evidence="1 2">KU-64</strain>
    </source>
</reference>
<gene>
    <name evidence="1" type="ORF">PTKU64_76220</name>
</gene>
<keyword evidence="2" id="KW-1185">Reference proteome</keyword>
<name>A0ABN6JSK4_9BURK</name>